<feature type="region of interest" description="Disordered" evidence="9">
    <location>
        <begin position="637"/>
        <end position="667"/>
    </location>
</feature>
<dbReference type="Pfam" id="PF00569">
    <property type="entry name" value="ZZ"/>
    <property type="match status" value="1"/>
</dbReference>
<evidence type="ECO:0000256" key="5">
    <source>
        <dbReference type="ARBA" id="ARBA00023015"/>
    </source>
</evidence>
<dbReference type="CDD" id="cd02249">
    <property type="entry name" value="ZZ"/>
    <property type="match status" value="1"/>
</dbReference>
<dbReference type="GO" id="GO:0008270">
    <property type="term" value="F:zinc ion binding"/>
    <property type="evidence" value="ECO:0007669"/>
    <property type="project" value="UniProtKB-KW"/>
</dbReference>
<evidence type="ECO:0000313" key="11">
    <source>
        <dbReference type="EMBL" id="KAB8073023.1"/>
    </source>
</evidence>
<feature type="compositionally biased region" description="Polar residues" evidence="9">
    <location>
        <begin position="588"/>
        <end position="603"/>
    </location>
</feature>
<dbReference type="EMBL" id="ML732235">
    <property type="protein sequence ID" value="KAB8073023.1"/>
    <property type="molecule type" value="Genomic_DNA"/>
</dbReference>
<name>A0A5N5WWU1_9EURO</name>
<keyword evidence="5" id="KW-0805">Transcription regulation</keyword>
<evidence type="ECO:0000259" key="10">
    <source>
        <dbReference type="PROSITE" id="PS51184"/>
    </source>
</evidence>
<dbReference type="InterPro" id="IPR000433">
    <property type="entry name" value="Znf_ZZ"/>
</dbReference>
<dbReference type="Gene3D" id="3.30.60.90">
    <property type="match status" value="1"/>
</dbReference>
<keyword evidence="6" id="KW-0804">Transcription</keyword>
<sequence length="761" mass="85398">MEFSPSNIPSAQDLLRSGGPFVPFSEFPVQTIHETPGWFERKIQEGKPFVIRGLNQIGEWDASALSNECLVASSSSGAIPVRNCQTGRDIRMRLRDLISPSDHARVGHVRESLYAKDLHCPTDWIRALKAVLPSCLMQLGSFDLFRVLPKDMVPEVLMAYVGTQMSMSGFHRCFSGTVALNLMIESEGTRYGSLCFGTDQGSQSKYDAFMEGLGKSSHTDWANVSIAQLEFADFPIYVTRQEPGDLVIFPSATAHQIWNVSSMVTKVVWNIMHTSSLTSFFGYVQPIYQMQCHADTGRVPLIPVHALSSSRHSTEETKLLVDMLQQLVDDEDTGCDSSVSIKLVDTQGAVVECNFCGLTIWNRHLHCEQCGDFDLCLACYVSGRSCKHVGDYTWAEIFRSEYCQGLIKATRDRLGGYLCPKVRETKKKTLGALALAAAAARRLSTERLCHLCRDSHPVWKGVTCSQCSAFFCFRGLYRHFDIDLLRFLRSEDSWVCPKCSQICNCRCCHFSHPYQSKDKPIRPRIKPVDSRGRISGFVDNVFDQKRGKRAVISTQSVSPQPPVCLRGPKRLRLQNDGGNERSLKEVHSSSTSVEPSRNGTSDILTDVDYSNRPRIPTSSFGSFSSKGQLRISDLVEDQNSRDEGLPPTRHVQSHIPPSSTPDNATYRRDLRNHNADIRSSTEEENIPSLERKLGALRQYADDLLELSLVDSHAKILDKISHLEAQIEQKKRQKAEILFNSLNRDFPDLADIAMEEARRRGI</sequence>
<keyword evidence="12" id="KW-1185">Reference proteome</keyword>
<keyword evidence="2" id="KW-0479">Metal-binding</keyword>
<feature type="region of interest" description="Disordered" evidence="9">
    <location>
        <begin position="551"/>
        <end position="624"/>
    </location>
</feature>
<keyword evidence="8" id="KW-0175">Coiled coil</keyword>
<gene>
    <name evidence="11" type="ORF">BDV29DRAFT_176345</name>
</gene>
<evidence type="ECO:0000256" key="2">
    <source>
        <dbReference type="ARBA" id="ARBA00022723"/>
    </source>
</evidence>
<organism evidence="11 12">
    <name type="scientific">Aspergillus leporis</name>
    <dbReference type="NCBI Taxonomy" id="41062"/>
    <lineage>
        <taxon>Eukaryota</taxon>
        <taxon>Fungi</taxon>
        <taxon>Dikarya</taxon>
        <taxon>Ascomycota</taxon>
        <taxon>Pezizomycotina</taxon>
        <taxon>Eurotiomycetes</taxon>
        <taxon>Eurotiomycetidae</taxon>
        <taxon>Eurotiales</taxon>
        <taxon>Aspergillaceae</taxon>
        <taxon>Aspergillus</taxon>
        <taxon>Aspergillus subgen. Circumdati</taxon>
    </lineage>
</organism>
<dbReference type="Pfam" id="PF10497">
    <property type="entry name" value="zf-4CXXC_R1"/>
    <property type="match status" value="1"/>
</dbReference>
<keyword evidence="7" id="KW-0539">Nucleus</keyword>
<evidence type="ECO:0000256" key="7">
    <source>
        <dbReference type="ARBA" id="ARBA00023242"/>
    </source>
</evidence>
<reference evidence="11 12" key="1">
    <citation type="submission" date="2019-04" db="EMBL/GenBank/DDBJ databases">
        <title>Friends and foes A comparative genomics study of 23 Aspergillus species from section Flavi.</title>
        <authorList>
            <consortium name="DOE Joint Genome Institute"/>
            <person name="Kjaerbolling I."/>
            <person name="Vesth T."/>
            <person name="Frisvad J.C."/>
            <person name="Nybo J.L."/>
            <person name="Theobald S."/>
            <person name="Kildgaard S."/>
            <person name="Isbrandt T."/>
            <person name="Kuo A."/>
            <person name="Sato A."/>
            <person name="Lyhne E.K."/>
            <person name="Kogle M.E."/>
            <person name="Wiebenga A."/>
            <person name="Kun R.S."/>
            <person name="Lubbers R.J."/>
            <person name="Makela M.R."/>
            <person name="Barry K."/>
            <person name="Chovatia M."/>
            <person name="Clum A."/>
            <person name="Daum C."/>
            <person name="Haridas S."/>
            <person name="He G."/>
            <person name="LaButti K."/>
            <person name="Lipzen A."/>
            <person name="Mondo S."/>
            <person name="Riley R."/>
            <person name="Salamov A."/>
            <person name="Simmons B.A."/>
            <person name="Magnuson J.K."/>
            <person name="Henrissat B."/>
            <person name="Mortensen U.H."/>
            <person name="Larsen T.O."/>
            <person name="Devries R.P."/>
            <person name="Grigoriev I.V."/>
            <person name="Machida M."/>
            <person name="Baker S.E."/>
            <person name="Andersen M.R."/>
        </authorList>
    </citation>
    <scope>NUCLEOTIDE SEQUENCE [LARGE SCALE GENOMIC DNA]</scope>
    <source>
        <strain evidence="11 12">CBS 151.66</strain>
    </source>
</reference>
<dbReference type="PROSITE" id="PS01357">
    <property type="entry name" value="ZF_ZZ_1"/>
    <property type="match status" value="1"/>
</dbReference>
<feature type="domain" description="JmjC" evidence="10">
    <location>
        <begin position="121"/>
        <end position="288"/>
    </location>
</feature>
<evidence type="ECO:0000256" key="6">
    <source>
        <dbReference type="ARBA" id="ARBA00023163"/>
    </source>
</evidence>
<feature type="coiled-coil region" evidence="8">
    <location>
        <begin position="712"/>
        <end position="739"/>
    </location>
</feature>
<dbReference type="InterPro" id="IPR018866">
    <property type="entry name" value="Znf-4CXXC_R1"/>
</dbReference>
<dbReference type="Proteomes" id="UP000326565">
    <property type="component" value="Unassembled WGS sequence"/>
</dbReference>
<accession>A0A5N5WWU1</accession>
<dbReference type="InterPro" id="IPR003347">
    <property type="entry name" value="JmjC_dom"/>
</dbReference>
<evidence type="ECO:0000313" key="12">
    <source>
        <dbReference type="Proteomes" id="UP000326565"/>
    </source>
</evidence>
<feature type="compositionally biased region" description="Basic and acidic residues" evidence="9">
    <location>
        <begin position="578"/>
        <end position="587"/>
    </location>
</feature>
<dbReference type="OrthoDB" id="298344at2759"/>
<dbReference type="SUPFAM" id="SSF57850">
    <property type="entry name" value="RING/U-box"/>
    <property type="match status" value="1"/>
</dbReference>
<protein>
    <recommendedName>
        <fullName evidence="10">JmjC domain-containing protein</fullName>
    </recommendedName>
</protein>
<dbReference type="GO" id="GO:0005634">
    <property type="term" value="C:nucleus"/>
    <property type="evidence" value="ECO:0007669"/>
    <property type="project" value="UniProtKB-SubCell"/>
</dbReference>
<evidence type="ECO:0000256" key="1">
    <source>
        <dbReference type="ARBA" id="ARBA00004123"/>
    </source>
</evidence>
<evidence type="ECO:0000256" key="8">
    <source>
        <dbReference type="SAM" id="Coils"/>
    </source>
</evidence>
<proteinExistence type="predicted"/>
<keyword evidence="3" id="KW-0863">Zinc-finger</keyword>
<dbReference type="AlphaFoldDB" id="A0A5N5WWU1"/>
<dbReference type="Gene3D" id="2.60.120.650">
    <property type="entry name" value="Cupin"/>
    <property type="match status" value="1"/>
</dbReference>
<dbReference type="InterPro" id="IPR043145">
    <property type="entry name" value="Znf_ZZ_sf"/>
</dbReference>
<evidence type="ECO:0000256" key="9">
    <source>
        <dbReference type="SAM" id="MobiDB-lite"/>
    </source>
</evidence>
<evidence type="ECO:0000256" key="4">
    <source>
        <dbReference type="ARBA" id="ARBA00022833"/>
    </source>
</evidence>
<keyword evidence="4" id="KW-0862">Zinc</keyword>
<dbReference type="SUPFAM" id="SSF51197">
    <property type="entry name" value="Clavaminate synthase-like"/>
    <property type="match status" value="1"/>
</dbReference>
<comment type="subcellular location">
    <subcellularLocation>
        <location evidence="1">Nucleus</location>
    </subcellularLocation>
</comment>
<evidence type="ECO:0000256" key="3">
    <source>
        <dbReference type="ARBA" id="ARBA00022771"/>
    </source>
</evidence>
<dbReference type="PROSITE" id="PS51184">
    <property type="entry name" value="JMJC"/>
    <property type="match status" value="1"/>
</dbReference>